<dbReference type="InterPro" id="IPR052119">
    <property type="entry name" value="ElonginBC-PRC2_ViralRestrict"/>
</dbReference>
<organism evidence="2 3">
    <name type="scientific">Paramormyrops kingsleyae</name>
    <dbReference type="NCBI Taxonomy" id="1676925"/>
    <lineage>
        <taxon>Eukaryota</taxon>
        <taxon>Metazoa</taxon>
        <taxon>Chordata</taxon>
        <taxon>Craniata</taxon>
        <taxon>Vertebrata</taxon>
        <taxon>Euteleostomi</taxon>
        <taxon>Actinopterygii</taxon>
        <taxon>Neopterygii</taxon>
        <taxon>Teleostei</taxon>
        <taxon>Osteoglossocephala</taxon>
        <taxon>Osteoglossomorpha</taxon>
        <taxon>Osteoglossiformes</taxon>
        <taxon>Mormyridae</taxon>
        <taxon>Paramormyrops</taxon>
    </lineage>
</organism>
<evidence type="ECO:0000313" key="3">
    <source>
        <dbReference type="Proteomes" id="UP000261540"/>
    </source>
</evidence>
<feature type="region of interest" description="Disordered" evidence="1">
    <location>
        <begin position="216"/>
        <end position="280"/>
    </location>
</feature>
<dbReference type="PANTHER" id="PTHR23187">
    <property type="entry name" value="FLJ44216 PROTEIN-RELATED"/>
    <property type="match status" value="1"/>
</dbReference>
<dbReference type="Ensembl" id="ENSPKIT00000028155.1">
    <property type="protein sequence ID" value="ENSPKIP00000004177.1"/>
    <property type="gene ID" value="ENSPKIG00000021396.1"/>
</dbReference>
<accession>A0A3B3QBU1</accession>
<dbReference type="AlphaFoldDB" id="A0A3B3QBU1"/>
<dbReference type="GeneTree" id="ENSGT00940000153451"/>
<feature type="compositionally biased region" description="Low complexity" evidence="1">
    <location>
        <begin position="93"/>
        <end position="111"/>
    </location>
</feature>
<keyword evidence="3" id="KW-1185">Reference proteome</keyword>
<protein>
    <submittedName>
        <fullName evidence="2">SUMO interacting motifs containing 1</fullName>
    </submittedName>
</protein>
<dbReference type="Proteomes" id="UP000261540">
    <property type="component" value="Unplaced"/>
</dbReference>
<sequence length="801" mass="88982">MMDPCPAKATLEGKEKTPKYLMSLTEGSGLNYPCRSPTVALSAGNLSTPDHFNKITELCHNFPSEARGDGKTINQISDVSWKCLEKSPYYPASPSTISQWSSRSPSPISLSEAETAARPLTSGGHSSRFPTDPSAPLSPSRWHSSVRIRDTYTETMVEASDSQVPQMHELKQEDSLESGFPDYTSVPSPIGSYSPYYCPSVIDPVEFSDISSLYDEQPDEVRSPSPGLNHPHAEGLSHTQLPLSGTYEIGASGDGQLSSLGPSLEPCPVSPGTVPPKSSQAIGCLSPALADAPDDFGHTSTDVMARGSSDWLADGVELPVESSFSSLSLPRTPSFFPDPGEDWSPHCIDSCTRSCMQDECKVEMEAKTECEPGIDCHYVSPARLKRLRNPLWRSFQIQANKDDKGDEKKGEEVGCGEALCRRGLNLVNTTIEENFPEGTLQLLADFLHPRVWPPPQITKHLLRGILLNCQCPIALVSEAYTLLMRTQKYHPADCSSVPWDWELLCSVMNEQKPGWYKDPSKRHQSSVVRMLLQYVLQTLEDDFHLQLSQHSLFSSIASAMLSCDRRFSFVRDVIGWLVYAVKNSTGDPQRKASDTEEEMLKEQDENLKVVFLLQRMLNLALEVDRSPTCSSNKISQELFQTLISIVPLRQHRLLLLETLDSSLLRCKVLELLLHNSCLHKSNTPMSLKLLLHFFQNAMPTTDPMDGAMKCSSWNELVQLLWMLLLSYEEVKEGHLRVSITERARYTRPPIQTVNDQITRAAVQEAANGFHFQLSADLGASVPPQLENLFSSLLGYLLDACQ</sequence>
<feature type="region of interest" description="Disordered" evidence="1">
    <location>
        <begin position="92"/>
        <end position="145"/>
    </location>
</feature>
<evidence type="ECO:0000313" key="2">
    <source>
        <dbReference type="Ensembl" id="ENSPKIP00000004177.1"/>
    </source>
</evidence>
<dbReference type="PANTHER" id="PTHR23187:SF3">
    <property type="entry name" value="SUMO-INTERACTING MOTIF-CONTAINING PROTEIN 1"/>
    <property type="match status" value="1"/>
</dbReference>
<proteinExistence type="predicted"/>
<reference evidence="2" key="1">
    <citation type="submission" date="2025-08" db="UniProtKB">
        <authorList>
            <consortium name="Ensembl"/>
        </authorList>
    </citation>
    <scope>IDENTIFICATION</scope>
</reference>
<evidence type="ECO:0000256" key="1">
    <source>
        <dbReference type="SAM" id="MobiDB-lite"/>
    </source>
</evidence>
<dbReference type="GO" id="GO:0032184">
    <property type="term" value="F:SUMO polymer binding"/>
    <property type="evidence" value="ECO:0007669"/>
    <property type="project" value="TreeGrafter"/>
</dbReference>
<dbReference type="STRING" id="1676925.ENSPKIP00000004177"/>
<reference evidence="2" key="2">
    <citation type="submission" date="2025-09" db="UniProtKB">
        <authorList>
            <consortium name="Ensembl"/>
        </authorList>
    </citation>
    <scope>IDENTIFICATION</scope>
</reference>
<name>A0A3B3QBU1_9TELE</name>